<evidence type="ECO:0008006" key="4">
    <source>
        <dbReference type="Google" id="ProtNLM"/>
    </source>
</evidence>
<organism evidence="2 3">
    <name type="scientific">Penicilliopsis zonata CBS 506.65</name>
    <dbReference type="NCBI Taxonomy" id="1073090"/>
    <lineage>
        <taxon>Eukaryota</taxon>
        <taxon>Fungi</taxon>
        <taxon>Dikarya</taxon>
        <taxon>Ascomycota</taxon>
        <taxon>Pezizomycotina</taxon>
        <taxon>Eurotiomycetes</taxon>
        <taxon>Eurotiomycetidae</taxon>
        <taxon>Eurotiales</taxon>
        <taxon>Aspergillaceae</taxon>
        <taxon>Penicilliopsis</taxon>
    </lineage>
</organism>
<dbReference type="EMBL" id="KV878340">
    <property type="protein sequence ID" value="OJJ47467.1"/>
    <property type="molecule type" value="Genomic_DNA"/>
</dbReference>
<dbReference type="OrthoDB" id="3882058at2759"/>
<dbReference type="VEuPathDB" id="FungiDB:ASPZODRAFT_63767"/>
<name>A0A1L9SJX5_9EURO</name>
<dbReference type="Proteomes" id="UP000184188">
    <property type="component" value="Unassembled WGS sequence"/>
</dbReference>
<reference evidence="3" key="1">
    <citation type="journal article" date="2017" name="Genome Biol.">
        <title>Comparative genomics reveals high biological diversity and specific adaptations in the industrially and medically important fungal genus Aspergillus.</title>
        <authorList>
            <person name="de Vries R.P."/>
            <person name="Riley R."/>
            <person name="Wiebenga A."/>
            <person name="Aguilar-Osorio G."/>
            <person name="Amillis S."/>
            <person name="Uchima C.A."/>
            <person name="Anderluh G."/>
            <person name="Asadollahi M."/>
            <person name="Askin M."/>
            <person name="Barry K."/>
            <person name="Battaglia E."/>
            <person name="Bayram O."/>
            <person name="Benocci T."/>
            <person name="Braus-Stromeyer S.A."/>
            <person name="Caldana C."/>
            <person name="Canovas D."/>
            <person name="Cerqueira G.C."/>
            <person name="Chen F."/>
            <person name="Chen W."/>
            <person name="Choi C."/>
            <person name="Clum A."/>
            <person name="Dos Santos R.A."/>
            <person name="Damasio A.R."/>
            <person name="Diallinas G."/>
            <person name="Emri T."/>
            <person name="Fekete E."/>
            <person name="Flipphi M."/>
            <person name="Freyberg S."/>
            <person name="Gallo A."/>
            <person name="Gournas C."/>
            <person name="Habgood R."/>
            <person name="Hainaut M."/>
            <person name="Harispe M.L."/>
            <person name="Henrissat B."/>
            <person name="Hilden K.S."/>
            <person name="Hope R."/>
            <person name="Hossain A."/>
            <person name="Karabika E."/>
            <person name="Karaffa L."/>
            <person name="Karanyi Z."/>
            <person name="Krasevec N."/>
            <person name="Kuo A."/>
            <person name="Kusch H."/>
            <person name="LaButti K."/>
            <person name="Lagendijk E.L."/>
            <person name="Lapidus A."/>
            <person name="Levasseur A."/>
            <person name="Lindquist E."/>
            <person name="Lipzen A."/>
            <person name="Logrieco A.F."/>
            <person name="MacCabe A."/>
            <person name="Maekelae M.R."/>
            <person name="Malavazi I."/>
            <person name="Melin P."/>
            <person name="Meyer V."/>
            <person name="Mielnichuk N."/>
            <person name="Miskei M."/>
            <person name="Molnar A.P."/>
            <person name="Mule G."/>
            <person name="Ngan C.Y."/>
            <person name="Orejas M."/>
            <person name="Orosz E."/>
            <person name="Ouedraogo J.P."/>
            <person name="Overkamp K.M."/>
            <person name="Park H.-S."/>
            <person name="Perrone G."/>
            <person name="Piumi F."/>
            <person name="Punt P.J."/>
            <person name="Ram A.F."/>
            <person name="Ramon A."/>
            <person name="Rauscher S."/>
            <person name="Record E."/>
            <person name="Riano-Pachon D.M."/>
            <person name="Robert V."/>
            <person name="Roehrig J."/>
            <person name="Ruller R."/>
            <person name="Salamov A."/>
            <person name="Salih N.S."/>
            <person name="Samson R.A."/>
            <person name="Sandor E."/>
            <person name="Sanguinetti M."/>
            <person name="Schuetze T."/>
            <person name="Sepcic K."/>
            <person name="Shelest E."/>
            <person name="Sherlock G."/>
            <person name="Sophianopoulou V."/>
            <person name="Squina F.M."/>
            <person name="Sun H."/>
            <person name="Susca A."/>
            <person name="Todd R.B."/>
            <person name="Tsang A."/>
            <person name="Unkles S.E."/>
            <person name="van de Wiele N."/>
            <person name="van Rossen-Uffink D."/>
            <person name="Oliveira J.V."/>
            <person name="Vesth T.C."/>
            <person name="Visser J."/>
            <person name="Yu J.-H."/>
            <person name="Zhou M."/>
            <person name="Andersen M.R."/>
            <person name="Archer D.B."/>
            <person name="Baker S.E."/>
            <person name="Benoit I."/>
            <person name="Brakhage A.A."/>
            <person name="Braus G.H."/>
            <person name="Fischer R."/>
            <person name="Frisvad J.C."/>
            <person name="Goldman G.H."/>
            <person name="Houbraken J."/>
            <person name="Oakley B."/>
            <person name="Pocsi I."/>
            <person name="Scazzocchio C."/>
            <person name="Seiboth B."/>
            <person name="vanKuyk P.A."/>
            <person name="Wortman J."/>
            <person name="Dyer P.S."/>
            <person name="Grigoriev I.V."/>
        </authorList>
    </citation>
    <scope>NUCLEOTIDE SEQUENCE [LARGE SCALE GENOMIC DNA]</scope>
    <source>
        <strain evidence="3">CBS 506.65</strain>
    </source>
</reference>
<dbReference type="AlphaFoldDB" id="A0A1L9SJX5"/>
<feature type="compositionally biased region" description="Acidic residues" evidence="1">
    <location>
        <begin position="277"/>
        <end position="287"/>
    </location>
</feature>
<feature type="compositionally biased region" description="Basic and acidic residues" evidence="1">
    <location>
        <begin position="1"/>
        <end position="15"/>
    </location>
</feature>
<feature type="compositionally biased region" description="Basic and acidic residues" evidence="1">
    <location>
        <begin position="226"/>
        <end position="237"/>
    </location>
</feature>
<evidence type="ECO:0000313" key="2">
    <source>
        <dbReference type="EMBL" id="OJJ47467.1"/>
    </source>
</evidence>
<feature type="compositionally biased region" description="Polar residues" evidence="1">
    <location>
        <begin position="68"/>
        <end position="77"/>
    </location>
</feature>
<feature type="compositionally biased region" description="Polar residues" evidence="1">
    <location>
        <begin position="259"/>
        <end position="272"/>
    </location>
</feature>
<dbReference type="RefSeq" id="XP_022581977.1">
    <property type="nucleotide sequence ID" value="XM_022729180.1"/>
</dbReference>
<protein>
    <recommendedName>
        <fullName evidence="4">Only prolin and serin are matching in the corresponding protein</fullName>
    </recommendedName>
</protein>
<sequence length="496" mass="54988">MLKLSKLLDTRRDSPDATSDLRLPLSPLTANSSAPVSPALSLFSARGHTRLSSSTSSLVSSPGLANSMECSSKSQLTDVREETWGETRHLEDDYFQHFDQGMSVTDDSYFPPSADYDGYDLADGTGIDVAHSPKKRRSDRSDSVSAKGISRISSRISTMSNRWRPKRTSDDLAREEPFPDELRSRTGSVSSARVSPNGSPLSPRNPPSPARAVFEERLSESGVRPIDIDQANRRSIEDDSAPQATTPLLPPFMGEGPPSLTSTIHSPLQSPSVADVTTDDFLEDNDGSDSRTVYVPSPPLSKKPSIASFNRPRTNTMRSISGDAPPFVLSDPNDEWAHKLGHANFTIQPEPYVPEVCEIESFQQLRTDWDLARCNFAKHLVRTGEHYGITSNIYKLTEEKWEANNKEWKQIHYTMLSQLEASGAAILSLTKSSIHPCEQIKLPRLHDNAKFPELGDEEIVGPMVVAPASTLRGPCRTRSLKKRNFFRFFQDLVTRS</sequence>
<keyword evidence="3" id="KW-1185">Reference proteome</keyword>
<evidence type="ECO:0000313" key="3">
    <source>
        <dbReference type="Proteomes" id="UP000184188"/>
    </source>
</evidence>
<dbReference type="STRING" id="1073090.A0A1L9SJX5"/>
<feature type="compositionally biased region" description="Basic and acidic residues" evidence="1">
    <location>
        <begin position="167"/>
        <end position="184"/>
    </location>
</feature>
<dbReference type="GeneID" id="34615644"/>
<feature type="region of interest" description="Disordered" evidence="1">
    <location>
        <begin position="127"/>
        <end position="311"/>
    </location>
</feature>
<accession>A0A1L9SJX5</accession>
<evidence type="ECO:0000256" key="1">
    <source>
        <dbReference type="SAM" id="MobiDB-lite"/>
    </source>
</evidence>
<feature type="region of interest" description="Disordered" evidence="1">
    <location>
        <begin position="1"/>
        <end position="35"/>
    </location>
</feature>
<feature type="region of interest" description="Disordered" evidence="1">
    <location>
        <begin position="54"/>
        <end position="79"/>
    </location>
</feature>
<gene>
    <name evidence="2" type="ORF">ASPZODRAFT_63767</name>
</gene>
<feature type="compositionally biased region" description="Polar residues" evidence="1">
    <location>
        <begin position="185"/>
        <end position="202"/>
    </location>
</feature>
<proteinExistence type="predicted"/>